<comment type="caution">
    <text evidence="1">The sequence shown here is derived from an EMBL/GenBank/DDBJ whole genome shotgun (WGS) entry which is preliminary data.</text>
</comment>
<gene>
    <name evidence="1" type="ORF">CEP54_012363</name>
</gene>
<reference evidence="1 2" key="1">
    <citation type="submission" date="2017-06" db="EMBL/GenBank/DDBJ databases">
        <title>Comparative genomic analysis of Ambrosia Fusariam Clade fungi.</title>
        <authorList>
            <person name="Stajich J.E."/>
            <person name="Carrillo J."/>
            <person name="Kijimoto T."/>
            <person name="Eskalen A."/>
            <person name="O'Donnell K."/>
            <person name="Kasson M."/>
        </authorList>
    </citation>
    <scope>NUCLEOTIDE SEQUENCE [LARGE SCALE GENOMIC DNA]</scope>
    <source>
        <strain evidence="1 2">NRRL62584</strain>
    </source>
</reference>
<accession>A0A428P9A4</accession>
<protein>
    <submittedName>
        <fullName evidence="1">Uncharacterized protein</fullName>
    </submittedName>
</protein>
<dbReference type="EMBL" id="NKCI01000177">
    <property type="protein sequence ID" value="RSL49586.1"/>
    <property type="molecule type" value="Genomic_DNA"/>
</dbReference>
<keyword evidence="2" id="KW-1185">Reference proteome</keyword>
<evidence type="ECO:0000313" key="1">
    <source>
        <dbReference type="EMBL" id="RSL49586.1"/>
    </source>
</evidence>
<proteinExistence type="predicted"/>
<organism evidence="1 2">
    <name type="scientific">Fusarium duplospermum</name>
    <dbReference type="NCBI Taxonomy" id="1325734"/>
    <lineage>
        <taxon>Eukaryota</taxon>
        <taxon>Fungi</taxon>
        <taxon>Dikarya</taxon>
        <taxon>Ascomycota</taxon>
        <taxon>Pezizomycotina</taxon>
        <taxon>Sordariomycetes</taxon>
        <taxon>Hypocreomycetidae</taxon>
        <taxon>Hypocreales</taxon>
        <taxon>Nectriaceae</taxon>
        <taxon>Fusarium</taxon>
        <taxon>Fusarium solani species complex</taxon>
    </lineage>
</organism>
<evidence type="ECO:0000313" key="2">
    <source>
        <dbReference type="Proteomes" id="UP000288168"/>
    </source>
</evidence>
<sequence>MSYTTAIRYDVLEHVLKAWLLETFGPSQSRTGPVWSCTVIGEGHSSMWQVSAPREITNDEQDTLILRSQPRGASSFGR</sequence>
<name>A0A428P9A4_9HYPO</name>
<dbReference type="Proteomes" id="UP000288168">
    <property type="component" value="Unassembled WGS sequence"/>
</dbReference>
<dbReference type="OrthoDB" id="5085118at2759"/>
<dbReference type="AlphaFoldDB" id="A0A428P9A4"/>